<gene>
    <name evidence="7" type="ORF">N0V93_001777</name>
</gene>
<dbReference type="PANTHER" id="PTHR32035">
    <property type="entry name" value="AURORA KINASE A-INTERACTING PROTEIN"/>
    <property type="match status" value="1"/>
</dbReference>
<feature type="region of interest" description="Disordered" evidence="5">
    <location>
        <begin position="218"/>
        <end position="245"/>
    </location>
</feature>
<proteinExistence type="inferred from homology"/>
<keyword evidence="8" id="KW-1185">Reference proteome</keyword>
<evidence type="ECO:0000256" key="1">
    <source>
        <dbReference type="ARBA" id="ARBA00004173"/>
    </source>
</evidence>
<evidence type="ECO:0000313" key="8">
    <source>
        <dbReference type="Proteomes" id="UP001140453"/>
    </source>
</evidence>
<feature type="compositionally biased region" description="Polar residues" evidence="5">
    <location>
        <begin position="54"/>
        <end position="64"/>
    </location>
</feature>
<dbReference type="Pfam" id="PF08213">
    <property type="entry name" value="COX24_C"/>
    <property type="match status" value="1"/>
</dbReference>
<feature type="region of interest" description="Disordered" evidence="5">
    <location>
        <begin position="353"/>
        <end position="374"/>
    </location>
</feature>
<dbReference type="OrthoDB" id="5364404at2759"/>
<evidence type="ECO:0000256" key="5">
    <source>
        <dbReference type="SAM" id="MobiDB-lite"/>
    </source>
</evidence>
<comment type="caution">
    <text evidence="7">The sequence shown here is derived from an EMBL/GenBank/DDBJ whole genome shotgun (WGS) entry which is preliminary data.</text>
</comment>
<feature type="domain" description="Ribosomal protein mS38 C-terminal" evidence="6">
    <location>
        <begin position="340"/>
        <end position="373"/>
    </location>
</feature>
<dbReference type="InterPro" id="IPR013177">
    <property type="entry name" value="Ribosomal_mS38_C"/>
</dbReference>
<dbReference type="AlphaFoldDB" id="A0A9W8Z475"/>
<name>A0A9W8Z475_9PEZI</name>
<keyword evidence="2" id="KW-0496">Mitochondrion</keyword>
<dbReference type="PANTHER" id="PTHR32035:SF3">
    <property type="entry name" value="SMALL RIBOSOMAL SUBUNIT PROTEIN MS38"/>
    <property type="match status" value="1"/>
</dbReference>
<dbReference type="GO" id="GO:0005739">
    <property type="term" value="C:mitochondrion"/>
    <property type="evidence" value="ECO:0007669"/>
    <property type="project" value="UniProtKB-SubCell"/>
</dbReference>
<dbReference type="EMBL" id="JAPEVB010000001">
    <property type="protein sequence ID" value="KAJ4397546.1"/>
    <property type="molecule type" value="Genomic_DNA"/>
</dbReference>
<feature type="region of interest" description="Disordered" evidence="5">
    <location>
        <begin position="1"/>
        <end position="86"/>
    </location>
</feature>
<evidence type="ECO:0000256" key="4">
    <source>
        <dbReference type="ARBA" id="ARBA00035682"/>
    </source>
</evidence>
<feature type="compositionally biased region" description="Polar residues" evidence="5">
    <location>
        <begin position="22"/>
        <end position="32"/>
    </location>
</feature>
<protein>
    <recommendedName>
        <fullName evidence="4">Small ribosomal subunit protein mS38</fullName>
    </recommendedName>
</protein>
<organism evidence="7 8">
    <name type="scientific">Gnomoniopsis smithogilvyi</name>
    <dbReference type="NCBI Taxonomy" id="1191159"/>
    <lineage>
        <taxon>Eukaryota</taxon>
        <taxon>Fungi</taxon>
        <taxon>Dikarya</taxon>
        <taxon>Ascomycota</taxon>
        <taxon>Pezizomycotina</taxon>
        <taxon>Sordariomycetes</taxon>
        <taxon>Sordariomycetidae</taxon>
        <taxon>Diaporthales</taxon>
        <taxon>Gnomoniaceae</taxon>
        <taxon>Gnomoniopsis</taxon>
    </lineage>
</organism>
<reference evidence="7" key="1">
    <citation type="submission" date="2022-10" db="EMBL/GenBank/DDBJ databases">
        <title>Tapping the CABI collections for fungal endophytes: first genome assemblies for Collariella, Neodidymelliopsis, Ascochyta clinopodiicola, Didymella pomorum, Didymosphaeria variabile, Neocosmospora piperis and Neocucurbitaria cava.</title>
        <authorList>
            <person name="Hill R."/>
        </authorList>
    </citation>
    <scope>NUCLEOTIDE SEQUENCE</scope>
    <source>
        <strain evidence="7">IMI 355082</strain>
    </source>
</reference>
<sequence>MLPSSVRRVAAAAPHSTIPRATATTFTRTYIPTQRRRYSSSKPSRDSGSEDPTVRQSVQPSTEAKTSEAKASGEKRKRKAKDVSDKLKYPSVPTTAHIPSDFLALSSFFSLHRPISVTRGLPRNVSEDAFASIFNTPTRSQKAAEVMSTLSRTVQDLEQPMAGLSLQQAAAVAEADADAHPHQHEALQNIGMRNADGSETSISVQVNNMAGQFLPFRPPPLPQAETPASKKADAEAAEAAATAENSLEDDIQTRVYKAVFTIEETTDGNGEVKIVAHSPELIEDPESASGSNVARAAHGATMTISVDGASDLVAPRSFLERMALRQLQFEESRSKRPAWWAISVKRQRKLKMNKKKYKKLQKRLRHERLKHGRT</sequence>
<evidence type="ECO:0000256" key="2">
    <source>
        <dbReference type="ARBA" id="ARBA00023128"/>
    </source>
</evidence>
<evidence type="ECO:0000256" key="3">
    <source>
        <dbReference type="ARBA" id="ARBA00035647"/>
    </source>
</evidence>
<dbReference type="Proteomes" id="UP001140453">
    <property type="component" value="Unassembled WGS sequence"/>
</dbReference>
<evidence type="ECO:0000259" key="6">
    <source>
        <dbReference type="SMART" id="SM01155"/>
    </source>
</evidence>
<comment type="similarity">
    <text evidence="3">Belongs to the mitochondrion-specific ribosomal protein mS38 family.</text>
</comment>
<comment type="subcellular location">
    <subcellularLocation>
        <location evidence="1">Mitochondrion</location>
    </subcellularLocation>
</comment>
<feature type="compositionally biased region" description="Basic and acidic residues" evidence="5">
    <location>
        <begin position="65"/>
        <end position="74"/>
    </location>
</feature>
<accession>A0A9W8Z475</accession>
<dbReference type="SMART" id="SM01155">
    <property type="entry name" value="DUF1713"/>
    <property type="match status" value="1"/>
</dbReference>
<evidence type="ECO:0000313" key="7">
    <source>
        <dbReference type="EMBL" id="KAJ4397546.1"/>
    </source>
</evidence>